<feature type="transmembrane region" description="Helical" evidence="11">
    <location>
        <begin position="341"/>
        <end position="359"/>
    </location>
</feature>
<evidence type="ECO:0000256" key="1">
    <source>
        <dbReference type="ARBA" id="ARBA00004141"/>
    </source>
</evidence>
<dbReference type="InterPro" id="IPR003593">
    <property type="entry name" value="AAA+_ATPase"/>
</dbReference>
<feature type="domain" description="ABC transporter" evidence="12">
    <location>
        <begin position="1176"/>
        <end position="1418"/>
    </location>
</feature>
<keyword evidence="7" id="KW-0067">ATP-binding</keyword>
<evidence type="ECO:0000256" key="11">
    <source>
        <dbReference type="SAM" id="Phobius"/>
    </source>
</evidence>
<dbReference type="EMBL" id="JALLPJ020000749">
    <property type="protein sequence ID" value="KAL3783814.1"/>
    <property type="molecule type" value="Genomic_DNA"/>
</dbReference>
<dbReference type="FunFam" id="1.20.1560.10:FF:000082">
    <property type="entry name" value="ABC transporter, multidrug resistance associated protein"/>
    <property type="match status" value="1"/>
</dbReference>
<evidence type="ECO:0000256" key="8">
    <source>
        <dbReference type="ARBA" id="ARBA00022989"/>
    </source>
</evidence>
<feature type="transmembrane region" description="Helical" evidence="11">
    <location>
        <begin position="1080"/>
        <end position="1102"/>
    </location>
</feature>
<dbReference type="InterPro" id="IPR036640">
    <property type="entry name" value="ABC1_TM_sf"/>
</dbReference>
<dbReference type="Pfam" id="PF00005">
    <property type="entry name" value="ABC_tran"/>
    <property type="match status" value="2"/>
</dbReference>
<dbReference type="Gene3D" id="1.20.1560.10">
    <property type="entry name" value="ABC transporter type 1, transmembrane domain"/>
    <property type="match status" value="2"/>
</dbReference>
<dbReference type="SUPFAM" id="SSF90123">
    <property type="entry name" value="ABC transporter transmembrane region"/>
    <property type="match status" value="2"/>
</dbReference>
<keyword evidence="4 11" id="KW-0812">Transmembrane</keyword>
<evidence type="ECO:0000259" key="13">
    <source>
        <dbReference type="PROSITE" id="PS50929"/>
    </source>
</evidence>
<dbReference type="Gene3D" id="3.40.50.300">
    <property type="entry name" value="P-loop containing nucleotide triphosphate hydrolases"/>
    <property type="match status" value="2"/>
</dbReference>
<evidence type="ECO:0008006" key="16">
    <source>
        <dbReference type="Google" id="ProtNLM"/>
    </source>
</evidence>
<dbReference type="InterPro" id="IPR011527">
    <property type="entry name" value="ABC1_TM_dom"/>
</dbReference>
<dbReference type="PANTHER" id="PTHR24223">
    <property type="entry name" value="ATP-BINDING CASSETTE SUB-FAMILY C"/>
    <property type="match status" value="1"/>
</dbReference>
<dbReference type="FunFam" id="1.20.1560.10:FF:000013">
    <property type="entry name" value="ABC transporter C family member 2"/>
    <property type="match status" value="1"/>
</dbReference>
<dbReference type="FunFam" id="3.40.50.300:FF:000838">
    <property type="entry name" value="ABC multidrug transporter (Eurofung)"/>
    <property type="match status" value="1"/>
</dbReference>
<evidence type="ECO:0000256" key="7">
    <source>
        <dbReference type="ARBA" id="ARBA00022840"/>
    </source>
</evidence>
<proteinExistence type="inferred from homology"/>
<dbReference type="Proteomes" id="UP001530400">
    <property type="component" value="Unassembled WGS sequence"/>
</dbReference>
<keyword evidence="15" id="KW-1185">Reference proteome</keyword>
<dbReference type="CDD" id="cd03250">
    <property type="entry name" value="ABCC_MRP_domain1"/>
    <property type="match status" value="1"/>
</dbReference>
<evidence type="ECO:0000256" key="2">
    <source>
        <dbReference type="ARBA" id="ARBA00009726"/>
    </source>
</evidence>
<feature type="transmembrane region" description="Helical" evidence="11">
    <location>
        <begin position="894"/>
        <end position="913"/>
    </location>
</feature>
<feature type="compositionally biased region" description="Low complexity" evidence="10">
    <location>
        <begin position="12"/>
        <end position="25"/>
    </location>
</feature>
<evidence type="ECO:0000259" key="12">
    <source>
        <dbReference type="PROSITE" id="PS50893"/>
    </source>
</evidence>
<evidence type="ECO:0000256" key="5">
    <source>
        <dbReference type="ARBA" id="ARBA00022737"/>
    </source>
</evidence>
<dbReference type="InterPro" id="IPR003439">
    <property type="entry name" value="ABC_transporter-like_ATP-bd"/>
</dbReference>
<feature type="transmembrane region" description="Helical" evidence="11">
    <location>
        <begin position="418"/>
        <end position="445"/>
    </location>
</feature>
<dbReference type="PANTHER" id="PTHR24223:SF456">
    <property type="entry name" value="MULTIDRUG RESISTANCE-ASSOCIATED PROTEIN LETHAL(2)03659"/>
    <property type="match status" value="1"/>
</dbReference>
<gene>
    <name evidence="14" type="ORF">ACHAWO_009863</name>
</gene>
<feature type="region of interest" description="Disordered" evidence="10">
    <location>
        <begin position="1"/>
        <end position="41"/>
    </location>
</feature>
<dbReference type="GO" id="GO:0016020">
    <property type="term" value="C:membrane"/>
    <property type="evidence" value="ECO:0007669"/>
    <property type="project" value="UniProtKB-SubCell"/>
</dbReference>
<dbReference type="PROSITE" id="PS50893">
    <property type="entry name" value="ABC_TRANSPORTER_2"/>
    <property type="match status" value="2"/>
</dbReference>
<comment type="caution">
    <text evidence="14">The sequence shown here is derived from an EMBL/GenBank/DDBJ whole genome shotgun (WGS) entry which is preliminary data.</text>
</comment>
<evidence type="ECO:0000256" key="9">
    <source>
        <dbReference type="ARBA" id="ARBA00023136"/>
    </source>
</evidence>
<dbReference type="PROSITE" id="PS50929">
    <property type="entry name" value="ABC_TM1F"/>
    <property type="match status" value="2"/>
</dbReference>
<dbReference type="SUPFAM" id="SSF52540">
    <property type="entry name" value="P-loop containing nucleoside triphosphate hydrolases"/>
    <property type="match status" value="2"/>
</dbReference>
<feature type="domain" description="ABC transmembrane type-1" evidence="13">
    <location>
        <begin position="206"/>
        <end position="483"/>
    </location>
</feature>
<feature type="transmembrane region" description="Helical" evidence="11">
    <location>
        <begin position="966"/>
        <end position="991"/>
    </location>
</feature>
<feature type="domain" description="ABC transmembrane type-1" evidence="13">
    <location>
        <begin position="857"/>
        <end position="1139"/>
    </location>
</feature>
<feature type="region of interest" description="Disordered" evidence="10">
    <location>
        <begin position="778"/>
        <end position="801"/>
    </location>
</feature>
<keyword evidence="8 11" id="KW-1133">Transmembrane helix</keyword>
<evidence type="ECO:0000256" key="4">
    <source>
        <dbReference type="ARBA" id="ARBA00022692"/>
    </source>
</evidence>
<keyword evidence="9 11" id="KW-0472">Membrane</keyword>
<dbReference type="InterPro" id="IPR050173">
    <property type="entry name" value="ABC_transporter_C-like"/>
</dbReference>
<dbReference type="InterPro" id="IPR017871">
    <property type="entry name" value="ABC_transporter-like_CS"/>
</dbReference>
<dbReference type="PROSITE" id="PS00211">
    <property type="entry name" value="ABC_TRANSPORTER_1"/>
    <property type="match status" value="2"/>
</dbReference>
<protein>
    <recommendedName>
        <fullName evidence="16">P-loop containing nucleoside triphosphate hydrolase protein</fullName>
    </recommendedName>
</protein>
<evidence type="ECO:0000256" key="10">
    <source>
        <dbReference type="SAM" id="MobiDB-lite"/>
    </source>
</evidence>
<name>A0ABD3P7N3_9STRA</name>
<dbReference type="InterPro" id="IPR027417">
    <property type="entry name" value="P-loop_NTPase"/>
</dbReference>
<feature type="domain" description="ABC transporter" evidence="12">
    <location>
        <begin position="533"/>
        <end position="766"/>
    </location>
</feature>
<feature type="transmembrane region" description="Helical" evidence="11">
    <location>
        <begin position="451"/>
        <end position="471"/>
    </location>
</feature>
<dbReference type="InterPro" id="IPR044726">
    <property type="entry name" value="ABCC_6TM_D2"/>
</dbReference>
<dbReference type="CDD" id="cd18580">
    <property type="entry name" value="ABC_6TM_ABCC_D2"/>
    <property type="match status" value="1"/>
</dbReference>
<evidence type="ECO:0000313" key="15">
    <source>
        <dbReference type="Proteomes" id="UP001530400"/>
    </source>
</evidence>
<sequence>MIIVATSEVTMSKSTQKSMSFSSKSSIEDDDLPSSMFHDDDSIIEDPVKTSTAPQEAKQWPEDSTDFLSHQQDNSSTFCSGLFSYCCHVFSSPRRFLSAQKNALLYSYMSPVLRRGAANHKQRKALHKKERKSSLDLSVSSEYTVNELSKIDLYTVPSSMEAQRLADLFWSSRAKFPNSSPSAWSFLKILWIIAKPTYIPGGYWQLITVLCQCSLPLLVREVLMQLEDYPSESFRRQGLSLAFAIFAVSLLQGLGDERQKFLSFRTGITLRSAVVSAAHAHLLNMTPRGRIGLTSGEITNLVAVDAQKLFELAQEGHYSWACPLAMVIVSVLLLLELGPAAIVGIVTMFLIVPMVQSIVRKMMSIRKQRVGAADKRIEIINSMLQGIRFTKLNRYEDRFMERVMEHRSAETKLLRKELFFLSLTLFATVISPVLASCLTFITYALMGEENVLTTSVTFTSIFLFAALRFPINYAGKFMGKAAQGFQACYRFSAFFARESVRDVPHDRNVEQTATTHASSVPRSVVSSKKEELTQLIDISASFCAGVEGSFTLHNIEMKVKRSQIMCVVGPVASGKSTLVQGLIGEIIPLPTTKQDAVFDVEGKVSYASQIPFILNATVRDNILFGEPYDEDLYDRVLEACCLKTDIEQFHSGDMTEIGERGVTLSGGQKARLSLARVAYSRPDVAVLDDPLSALDAGTSKKVFERLFKPTTPGLFADTAVVLVTHASHFLKRVDSLLVLVNGRSVFVGEWGDLASCHPTDPNELDAIEAIRSSVQEEVGNDNDPSLTSSPKTQPISLDSTQHTDAAQVNVEKGRIMTQEERKYGLSQMSTWASWFSYAGGWTFFIVFVITMTLDRYLYVAIELWIAVWTQGAYDSVYKLGRWYPPQTDGISAQLEYIATLSIIIILSMIFTLIRTNWLIQGGARGASRLFSDMISKLLYAPMYYFDTTPVGRLMNRFTYDTETLDVTLTMNMTVLMTSLGWIFTGVILMAIILPWQLIPIVFVTVVYWLLVLHYRKSAVDLQRLDATSRSPVQAQLGEVVDGTSTIRTFGKSSYFSNQFRRSLDENSGMMMNFMAAHRWLSVRIQLLGSCTVLFAVSFVASFNDILHISPGIAAILIIWSANFNIALSFFVQGISESEAAMTSLERAIAMTEIPQEESISDEYVSVDPAWPTKGDMVFDNVSLRYRPGLPLSLDGLSFALNSGQRCGVVGRTGAGKYTHVEIYITSVGPALFRLVELESGSITLDGADLSHVKLADVRGRQNGMSIIPQEPVLFPGTLKTCLDPFGDHSDEEVMNALDAVRGASRGLNNLDTIVEEGGRNFSVGERQLICLGRAMLAKPKVLFLDEATSAVDGETDALIQKMLRSKFVGTTLITIAHRLNTIMDYDCILVMSDGQAAEFGTPAELLSDKNGLFSELVDSTGKESSAALRSIVFGS</sequence>
<organism evidence="14 15">
    <name type="scientific">Cyclotella atomus</name>
    <dbReference type="NCBI Taxonomy" id="382360"/>
    <lineage>
        <taxon>Eukaryota</taxon>
        <taxon>Sar</taxon>
        <taxon>Stramenopiles</taxon>
        <taxon>Ochrophyta</taxon>
        <taxon>Bacillariophyta</taxon>
        <taxon>Coscinodiscophyceae</taxon>
        <taxon>Thalassiosirophycidae</taxon>
        <taxon>Stephanodiscales</taxon>
        <taxon>Stephanodiscaceae</taxon>
        <taxon>Cyclotella</taxon>
    </lineage>
</organism>
<reference evidence="14 15" key="1">
    <citation type="submission" date="2024-10" db="EMBL/GenBank/DDBJ databases">
        <title>Updated reference genomes for cyclostephanoid diatoms.</title>
        <authorList>
            <person name="Roberts W.R."/>
            <person name="Alverson A.J."/>
        </authorList>
    </citation>
    <scope>NUCLEOTIDE SEQUENCE [LARGE SCALE GENOMIC DNA]</scope>
    <source>
        <strain evidence="14 15">AJA010-31</strain>
    </source>
</reference>
<dbReference type="CDD" id="cd03244">
    <property type="entry name" value="ABCC_MRP_domain2"/>
    <property type="match status" value="1"/>
</dbReference>
<dbReference type="GO" id="GO:0005524">
    <property type="term" value="F:ATP binding"/>
    <property type="evidence" value="ECO:0007669"/>
    <property type="project" value="UniProtKB-KW"/>
</dbReference>
<dbReference type="InterPro" id="IPR044746">
    <property type="entry name" value="ABCC_6TM_D1"/>
</dbReference>
<evidence type="ECO:0000256" key="6">
    <source>
        <dbReference type="ARBA" id="ARBA00022741"/>
    </source>
</evidence>
<feature type="transmembrane region" description="Helical" evidence="11">
    <location>
        <begin position="997"/>
        <end position="1014"/>
    </location>
</feature>
<keyword evidence="5" id="KW-0677">Repeat</keyword>
<keyword evidence="6" id="KW-0547">Nucleotide-binding</keyword>
<accession>A0ABD3P7N3</accession>
<feature type="compositionally biased region" description="Polar residues" evidence="10">
    <location>
        <begin position="782"/>
        <end position="801"/>
    </location>
</feature>
<evidence type="ECO:0000313" key="14">
    <source>
        <dbReference type="EMBL" id="KAL3783814.1"/>
    </source>
</evidence>
<comment type="subcellular location">
    <subcellularLocation>
        <location evidence="1">Membrane</location>
        <topology evidence="1">Multi-pass membrane protein</topology>
    </subcellularLocation>
</comment>
<comment type="similarity">
    <text evidence="2">Belongs to the ABC transporter superfamily. ABCC family. Conjugate transporter (TC 3.A.1.208) subfamily.</text>
</comment>
<dbReference type="CDD" id="cd18579">
    <property type="entry name" value="ABC_6TM_ABCC_D1"/>
    <property type="match status" value="1"/>
</dbReference>
<dbReference type="Pfam" id="PF00664">
    <property type="entry name" value="ABC_membrane"/>
    <property type="match status" value="2"/>
</dbReference>
<evidence type="ECO:0000256" key="3">
    <source>
        <dbReference type="ARBA" id="ARBA00022448"/>
    </source>
</evidence>
<feature type="transmembrane region" description="Helical" evidence="11">
    <location>
        <begin position="1108"/>
        <end position="1131"/>
    </location>
</feature>
<feature type="transmembrane region" description="Helical" evidence="11">
    <location>
        <begin position="831"/>
        <end position="850"/>
    </location>
</feature>
<dbReference type="SMART" id="SM00382">
    <property type="entry name" value="AAA"/>
    <property type="match status" value="2"/>
</dbReference>
<keyword evidence="3" id="KW-0813">Transport</keyword>